<dbReference type="PANTHER" id="PTHR43790:SF3">
    <property type="entry name" value="D-ALLOSE IMPORT ATP-BINDING PROTEIN ALSA-RELATED"/>
    <property type="match status" value="1"/>
</dbReference>
<accession>A0ABT2SJG5</accession>
<evidence type="ECO:0000256" key="5">
    <source>
        <dbReference type="ARBA" id="ARBA00022741"/>
    </source>
</evidence>
<evidence type="ECO:0000256" key="1">
    <source>
        <dbReference type="ARBA" id="ARBA00022448"/>
    </source>
</evidence>
<dbReference type="SUPFAM" id="SSF52540">
    <property type="entry name" value="P-loop containing nucleoside triphosphate hydrolases"/>
    <property type="match status" value="2"/>
</dbReference>
<keyword evidence="5" id="KW-0547">Nucleotide-binding</keyword>
<dbReference type="Proteomes" id="UP001652338">
    <property type="component" value="Unassembled WGS sequence"/>
</dbReference>
<evidence type="ECO:0000256" key="7">
    <source>
        <dbReference type="ARBA" id="ARBA00022967"/>
    </source>
</evidence>
<evidence type="ECO:0000256" key="2">
    <source>
        <dbReference type="ARBA" id="ARBA00022475"/>
    </source>
</evidence>
<dbReference type="InterPro" id="IPR003593">
    <property type="entry name" value="AAA+_ATPase"/>
</dbReference>
<evidence type="ECO:0000256" key="6">
    <source>
        <dbReference type="ARBA" id="ARBA00022840"/>
    </source>
</evidence>
<dbReference type="PANTHER" id="PTHR43790">
    <property type="entry name" value="CARBOHYDRATE TRANSPORT ATP-BINDING PROTEIN MG119-RELATED"/>
    <property type="match status" value="1"/>
</dbReference>
<keyword evidence="8" id="KW-0472">Membrane</keyword>
<keyword evidence="1" id="KW-0813">Transport</keyword>
<dbReference type="PROSITE" id="PS50893">
    <property type="entry name" value="ABC_TRANSPORTER_2"/>
    <property type="match status" value="2"/>
</dbReference>
<dbReference type="InterPro" id="IPR003439">
    <property type="entry name" value="ABC_transporter-like_ATP-bd"/>
</dbReference>
<proteinExistence type="predicted"/>
<name>A0ABT2SJG5_9FIRM</name>
<protein>
    <submittedName>
        <fullName evidence="10">Sugar ABC transporter ATP-binding protein</fullName>
    </submittedName>
</protein>
<keyword evidence="7" id="KW-1278">Translocase</keyword>
<dbReference type="InterPro" id="IPR050107">
    <property type="entry name" value="ABC_carbohydrate_import_ATPase"/>
</dbReference>
<dbReference type="PROSITE" id="PS00211">
    <property type="entry name" value="ABC_TRANSPORTER_1"/>
    <property type="match status" value="1"/>
</dbReference>
<dbReference type="Gene3D" id="3.40.50.300">
    <property type="entry name" value="P-loop containing nucleotide triphosphate hydrolases"/>
    <property type="match status" value="2"/>
</dbReference>
<evidence type="ECO:0000256" key="8">
    <source>
        <dbReference type="ARBA" id="ARBA00023136"/>
    </source>
</evidence>
<keyword evidence="11" id="KW-1185">Reference proteome</keyword>
<feature type="domain" description="ABC transporter" evidence="9">
    <location>
        <begin position="252"/>
        <end position="493"/>
    </location>
</feature>
<keyword evidence="6 10" id="KW-0067">ATP-binding</keyword>
<dbReference type="SMART" id="SM00382">
    <property type="entry name" value="AAA"/>
    <property type="match status" value="2"/>
</dbReference>
<organism evidence="10 11">
    <name type="scientific">Muricoprocola aceti</name>
    <dbReference type="NCBI Taxonomy" id="2981772"/>
    <lineage>
        <taxon>Bacteria</taxon>
        <taxon>Bacillati</taxon>
        <taxon>Bacillota</taxon>
        <taxon>Clostridia</taxon>
        <taxon>Lachnospirales</taxon>
        <taxon>Lachnospiraceae</taxon>
        <taxon>Muricoprocola</taxon>
    </lineage>
</organism>
<evidence type="ECO:0000256" key="3">
    <source>
        <dbReference type="ARBA" id="ARBA00022597"/>
    </source>
</evidence>
<sequence>MEKEISLALKNITKRYPGVVALNDYSIEFYKGEIHALVGENGAGKSTLIKVISGAIEPDEGRIWIEGNEYHAMNPAKARELGIEVIYQEFNLIETLSAAENIFLGCKTGKLVNQKIMNDKAKQLFQEFEIDIAPDSMIRDLSPAQQQIIEILKAVSKNAQILIMDEPTAPLTMKEVELLFKIINKLQKEGVTIIYISHRLDEIFEIADRVTVMRDGNYIGTKLISETNKKQLVAEMVGRELQETYPDAKMVLGETALELQNVSGNGCNNISFNVKHGEILGIAGLVGAGRTELMRMVYGADHMVSGTILVDGKKVKIHHPKDAIHYGIGLIPEDRKNQGCFLNMDVSWNISLMNIRELQRYGVLSNEMIRNNANKYVDALHIKVPDILVKASTLSGGNQQKVALAKTLAAKCNILIFDEPTRGIDVGAKHEIYLLMREYVNQGNTIIMISSDMEELLGMSDRIVVIRNGEKAGELEKEDFSQVKVLEYASGLVE</sequence>
<dbReference type="CDD" id="cd03216">
    <property type="entry name" value="ABC_Carb_Monos_I"/>
    <property type="match status" value="1"/>
</dbReference>
<dbReference type="RefSeq" id="WP_262654112.1">
    <property type="nucleotide sequence ID" value="NZ_JAOQKE010000003.1"/>
</dbReference>
<feature type="domain" description="ABC transporter" evidence="9">
    <location>
        <begin position="7"/>
        <end position="240"/>
    </location>
</feature>
<dbReference type="CDD" id="cd03215">
    <property type="entry name" value="ABC_Carb_Monos_II"/>
    <property type="match status" value="1"/>
</dbReference>
<keyword evidence="3" id="KW-0762">Sugar transport</keyword>
<dbReference type="InterPro" id="IPR017871">
    <property type="entry name" value="ABC_transporter-like_CS"/>
</dbReference>
<keyword evidence="4" id="KW-0677">Repeat</keyword>
<dbReference type="GO" id="GO:0005524">
    <property type="term" value="F:ATP binding"/>
    <property type="evidence" value="ECO:0007669"/>
    <property type="project" value="UniProtKB-KW"/>
</dbReference>
<dbReference type="InterPro" id="IPR027417">
    <property type="entry name" value="P-loop_NTPase"/>
</dbReference>
<dbReference type="Pfam" id="PF00005">
    <property type="entry name" value="ABC_tran"/>
    <property type="match status" value="2"/>
</dbReference>
<keyword evidence="2" id="KW-1003">Cell membrane</keyword>
<reference evidence="10 11" key="1">
    <citation type="journal article" date="2021" name="ISME Commun">
        <title>Automated analysis of genomic sequences facilitates high-throughput and comprehensive description of bacteria.</title>
        <authorList>
            <person name="Hitch T.C.A."/>
        </authorList>
    </citation>
    <scope>NUCLEOTIDE SEQUENCE [LARGE SCALE GENOMIC DNA]</scope>
    <source>
        <strain evidence="10 11">Sanger_29</strain>
    </source>
</reference>
<evidence type="ECO:0000256" key="4">
    <source>
        <dbReference type="ARBA" id="ARBA00022737"/>
    </source>
</evidence>
<comment type="caution">
    <text evidence="10">The sequence shown here is derived from an EMBL/GenBank/DDBJ whole genome shotgun (WGS) entry which is preliminary data.</text>
</comment>
<evidence type="ECO:0000259" key="9">
    <source>
        <dbReference type="PROSITE" id="PS50893"/>
    </source>
</evidence>
<evidence type="ECO:0000313" key="11">
    <source>
        <dbReference type="Proteomes" id="UP001652338"/>
    </source>
</evidence>
<gene>
    <name evidence="10" type="ORF">OCV47_04645</name>
</gene>
<evidence type="ECO:0000313" key="10">
    <source>
        <dbReference type="EMBL" id="MCU6724654.1"/>
    </source>
</evidence>
<dbReference type="EMBL" id="JAOQKE010000003">
    <property type="protein sequence ID" value="MCU6724654.1"/>
    <property type="molecule type" value="Genomic_DNA"/>
</dbReference>